<evidence type="ECO:0000256" key="1">
    <source>
        <dbReference type="SAM" id="MobiDB-lite"/>
    </source>
</evidence>
<dbReference type="AlphaFoldDB" id="A0A0F9RTL7"/>
<proteinExistence type="predicted"/>
<sequence length="67" mass="7031">MPSGGGSKKKIIPPPIPDPIPTAPTTAESEIISRRAEAERKRRAGKKGRTGTILTGPSQLNELLGEA</sequence>
<evidence type="ECO:0000313" key="2">
    <source>
        <dbReference type="EMBL" id="KKN59775.1"/>
    </source>
</evidence>
<protein>
    <submittedName>
        <fullName evidence="2">Uncharacterized protein</fullName>
    </submittedName>
</protein>
<feature type="compositionally biased region" description="Basic and acidic residues" evidence="1">
    <location>
        <begin position="31"/>
        <end position="40"/>
    </location>
</feature>
<accession>A0A0F9RTL7</accession>
<dbReference type="EMBL" id="LAZR01000715">
    <property type="protein sequence ID" value="KKN59775.1"/>
    <property type="molecule type" value="Genomic_DNA"/>
</dbReference>
<feature type="region of interest" description="Disordered" evidence="1">
    <location>
        <begin position="1"/>
        <end position="67"/>
    </location>
</feature>
<comment type="caution">
    <text evidence="2">The sequence shown here is derived from an EMBL/GenBank/DDBJ whole genome shotgun (WGS) entry which is preliminary data.</text>
</comment>
<reference evidence="2" key="1">
    <citation type="journal article" date="2015" name="Nature">
        <title>Complex archaea that bridge the gap between prokaryotes and eukaryotes.</title>
        <authorList>
            <person name="Spang A."/>
            <person name="Saw J.H."/>
            <person name="Jorgensen S.L."/>
            <person name="Zaremba-Niedzwiedzka K."/>
            <person name="Martijn J."/>
            <person name="Lind A.E."/>
            <person name="van Eijk R."/>
            <person name="Schleper C."/>
            <person name="Guy L."/>
            <person name="Ettema T.J."/>
        </authorList>
    </citation>
    <scope>NUCLEOTIDE SEQUENCE</scope>
</reference>
<gene>
    <name evidence="2" type="ORF">LCGC14_0538650</name>
</gene>
<organism evidence="2">
    <name type="scientific">marine sediment metagenome</name>
    <dbReference type="NCBI Taxonomy" id="412755"/>
    <lineage>
        <taxon>unclassified sequences</taxon>
        <taxon>metagenomes</taxon>
        <taxon>ecological metagenomes</taxon>
    </lineage>
</organism>
<name>A0A0F9RTL7_9ZZZZ</name>
<feature type="compositionally biased region" description="Pro residues" evidence="1">
    <location>
        <begin position="12"/>
        <end position="22"/>
    </location>
</feature>